<keyword evidence="1" id="KW-0472">Membrane</keyword>
<accession>A0ABT0Z8B0</accession>
<keyword evidence="1" id="KW-1133">Transmembrane helix</keyword>
<proteinExistence type="predicted"/>
<evidence type="ECO:0000313" key="3">
    <source>
        <dbReference type="Proteomes" id="UP001523219"/>
    </source>
</evidence>
<dbReference type="EMBL" id="JAMWMR010000003">
    <property type="protein sequence ID" value="MCN9240008.1"/>
    <property type="molecule type" value="Genomic_DNA"/>
</dbReference>
<name>A0ABT0Z8B0_9ACTN</name>
<organism evidence="2 3">
    <name type="scientific">Streptomyces macrolidinus</name>
    <dbReference type="NCBI Taxonomy" id="2952607"/>
    <lineage>
        <taxon>Bacteria</taxon>
        <taxon>Bacillati</taxon>
        <taxon>Actinomycetota</taxon>
        <taxon>Actinomycetes</taxon>
        <taxon>Kitasatosporales</taxon>
        <taxon>Streptomycetaceae</taxon>
        <taxon>Streptomyces</taxon>
    </lineage>
</organism>
<reference evidence="2 3" key="1">
    <citation type="submission" date="2022-05" db="EMBL/GenBank/DDBJ databases">
        <title>Streptomyces sp. nov. RY43-2 isolated from soil of a peat swamp forest.</title>
        <authorList>
            <person name="Kanchanasin P."/>
            <person name="Tanasupawat S."/>
            <person name="Phongsopitanun W."/>
        </authorList>
    </citation>
    <scope>NUCLEOTIDE SEQUENCE [LARGE SCALE GENOMIC DNA]</scope>
    <source>
        <strain evidence="2 3">RY43-2</strain>
    </source>
</reference>
<sequence>MISLLISQRRTLMVWEVGMAALAWLLIPLVAGIGAGLWGGWAGRNRTGAGDGSELAGYARFREAMEKSHSGS</sequence>
<dbReference type="RefSeq" id="WP_252422275.1">
    <property type="nucleotide sequence ID" value="NZ_JAMWMR010000003.1"/>
</dbReference>
<keyword evidence="3" id="KW-1185">Reference proteome</keyword>
<feature type="transmembrane region" description="Helical" evidence="1">
    <location>
        <begin position="12"/>
        <end position="38"/>
    </location>
</feature>
<comment type="caution">
    <text evidence="2">The sequence shown here is derived from an EMBL/GenBank/DDBJ whole genome shotgun (WGS) entry which is preliminary data.</text>
</comment>
<evidence type="ECO:0000256" key="1">
    <source>
        <dbReference type="SAM" id="Phobius"/>
    </source>
</evidence>
<protein>
    <submittedName>
        <fullName evidence="2">Uncharacterized protein</fullName>
    </submittedName>
</protein>
<keyword evidence="1" id="KW-0812">Transmembrane</keyword>
<gene>
    <name evidence="2" type="ORF">NGF19_04250</name>
</gene>
<evidence type="ECO:0000313" key="2">
    <source>
        <dbReference type="EMBL" id="MCN9240008.1"/>
    </source>
</evidence>
<dbReference type="Proteomes" id="UP001523219">
    <property type="component" value="Unassembled WGS sequence"/>
</dbReference>